<comment type="similarity">
    <text evidence="1">Belongs to the dUTPase family.</text>
</comment>
<dbReference type="Gene3D" id="2.70.40.10">
    <property type="match status" value="1"/>
</dbReference>
<organism evidence="7 8">
    <name type="scientific">Pseudobutyrivibrio ruminis</name>
    <dbReference type="NCBI Taxonomy" id="46206"/>
    <lineage>
        <taxon>Bacteria</taxon>
        <taxon>Bacillati</taxon>
        <taxon>Bacillota</taxon>
        <taxon>Clostridia</taxon>
        <taxon>Lachnospirales</taxon>
        <taxon>Lachnospiraceae</taxon>
        <taxon>Pseudobutyrivibrio</taxon>
    </lineage>
</organism>
<dbReference type="EC" id="3.6.1.23" evidence="2"/>
<evidence type="ECO:0000256" key="4">
    <source>
        <dbReference type="ARBA" id="ARBA00023080"/>
    </source>
</evidence>
<proteinExistence type="inferred from homology"/>
<evidence type="ECO:0000256" key="3">
    <source>
        <dbReference type="ARBA" id="ARBA00022801"/>
    </source>
</evidence>
<keyword evidence="3 7" id="KW-0378">Hydrolase</keyword>
<dbReference type="PANTHER" id="PTHR11241">
    <property type="entry name" value="DEOXYURIDINE 5'-TRIPHOSPHATE NUCLEOTIDOHYDROLASE"/>
    <property type="match status" value="1"/>
</dbReference>
<reference evidence="7" key="1">
    <citation type="submission" date="2019-04" db="EMBL/GenBank/DDBJ databases">
        <title>Evolution of Biomass-Degrading Anaerobic Consortia Revealed by Metagenomics.</title>
        <authorList>
            <person name="Peng X."/>
        </authorList>
    </citation>
    <scope>NUCLEOTIDE SEQUENCE</scope>
    <source>
        <strain evidence="7">SIG311</strain>
    </source>
</reference>
<dbReference type="Proteomes" id="UP000766246">
    <property type="component" value="Unassembled WGS sequence"/>
</dbReference>
<dbReference type="NCBIfam" id="NF001862">
    <property type="entry name" value="PRK00601.1"/>
    <property type="match status" value="1"/>
</dbReference>
<evidence type="ECO:0000313" key="7">
    <source>
        <dbReference type="EMBL" id="MBE5919202.1"/>
    </source>
</evidence>
<gene>
    <name evidence="7" type="ORF">E7272_05085</name>
</gene>
<dbReference type="SUPFAM" id="SSF51283">
    <property type="entry name" value="dUTPase-like"/>
    <property type="match status" value="1"/>
</dbReference>
<dbReference type="InterPro" id="IPR029054">
    <property type="entry name" value="dUTPase-like"/>
</dbReference>
<dbReference type="InterPro" id="IPR033704">
    <property type="entry name" value="dUTPase_trimeric"/>
</dbReference>
<dbReference type="AlphaFoldDB" id="A0A927YML1"/>
<accession>A0A927YML1</accession>
<comment type="caution">
    <text evidence="7">The sequence shown here is derived from an EMBL/GenBank/DDBJ whole genome shotgun (WGS) entry which is preliminary data.</text>
</comment>
<dbReference type="GO" id="GO:0000287">
    <property type="term" value="F:magnesium ion binding"/>
    <property type="evidence" value="ECO:0007669"/>
    <property type="project" value="InterPro"/>
</dbReference>
<evidence type="ECO:0000256" key="1">
    <source>
        <dbReference type="ARBA" id="ARBA00006581"/>
    </source>
</evidence>
<dbReference type="GO" id="GO:0046081">
    <property type="term" value="P:dUTP catabolic process"/>
    <property type="evidence" value="ECO:0007669"/>
    <property type="project" value="InterPro"/>
</dbReference>
<dbReference type="InterPro" id="IPR008181">
    <property type="entry name" value="dUTPase"/>
</dbReference>
<dbReference type="NCBIfam" id="TIGR00576">
    <property type="entry name" value="dut"/>
    <property type="match status" value="1"/>
</dbReference>
<dbReference type="CDD" id="cd07557">
    <property type="entry name" value="trimeric_dUTPase"/>
    <property type="match status" value="1"/>
</dbReference>
<evidence type="ECO:0000256" key="5">
    <source>
        <dbReference type="ARBA" id="ARBA00047686"/>
    </source>
</evidence>
<name>A0A927YML1_9FIRM</name>
<dbReference type="PANTHER" id="PTHR11241:SF0">
    <property type="entry name" value="DEOXYURIDINE 5'-TRIPHOSPHATE NUCLEOTIDOHYDROLASE"/>
    <property type="match status" value="1"/>
</dbReference>
<dbReference type="Pfam" id="PF00692">
    <property type="entry name" value="dUTPase"/>
    <property type="match status" value="1"/>
</dbReference>
<evidence type="ECO:0000259" key="6">
    <source>
        <dbReference type="Pfam" id="PF00692"/>
    </source>
</evidence>
<evidence type="ECO:0000313" key="8">
    <source>
        <dbReference type="Proteomes" id="UP000766246"/>
    </source>
</evidence>
<dbReference type="EMBL" id="SVER01000010">
    <property type="protein sequence ID" value="MBE5919202.1"/>
    <property type="molecule type" value="Genomic_DNA"/>
</dbReference>
<feature type="domain" description="dUTPase-like" evidence="6">
    <location>
        <begin position="11"/>
        <end position="143"/>
    </location>
</feature>
<comment type="catalytic activity">
    <reaction evidence="5">
        <text>dUTP + H2O = dUMP + diphosphate + H(+)</text>
        <dbReference type="Rhea" id="RHEA:10248"/>
        <dbReference type="ChEBI" id="CHEBI:15377"/>
        <dbReference type="ChEBI" id="CHEBI:15378"/>
        <dbReference type="ChEBI" id="CHEBI:33019"/>
        <dbReference type="ChEBI" id="CHEBI:61555"/>
        <dbReference type="ChEBI" id="CHEBI:246422"/>
        <dbReference type="EC" id="3.6.1.23"/>
    </reaction>
</comment>
<dbReference type="InterPro" id="IPR036157">
    <property type="entry name" value="dUTPase-like_sf"/>
</dbReference>
<keyword evidence="4" id="KW-0546">Nucleotide metabolism</keyword>
<dbReference type="GO" id="GO:0004170">
    <property type="term" value="F:dUTP diphosphatase activity"/>
    <property type="evidence" value="ECO:0007669"/>
    <property type="project" value="UniProtKB-EC"/>
</dbReference>
<evidence type="ECO:0000256" key="2">
    <source>
        <dbReference type="ARBA" id="ARBA00012379"/>
    </source>
</evidence>
<protein>
    <recommendedName>
        <fullName evidence="2">dUTP diphosphatase</fullName>
        <ecNumber evidence="2">3.6.1.23</ecNumber>
    </recommendedName>
</protein>
<sequence length="145" mass="15437">MEINIKRLTDSAKLPDRGSALAAGYDLFADVTEDVTIEPHETKMIGTGLAMEIPVGYFGGIFARSGLSSKEGLRPANCVGVVDSDYRGEIKVALHNDGEVARVVTPAEKIAQLVVVPFLSVSFNEVDKLNDTDRGEGGFGSTGKH</sequence>
<dbReference type="GO" id="GO:0006226">
    <property type="term" value="P:dUMP biosynthetic process"/>
    <property type="evidence" value="ECO:0007669"/>
    <property type="project" value="InterPro"/>
</dbReference>